<evidence type="ECO:0000256" key="9">
    <source>
        <dbReference type="ARBA" id="ARBA00035207"/>
    </source>
</evidence>
<dbReference type="Gene3D" id="3.90.470.10">
    <property type="entry name" value="Ribosomal protein L22/L17"/>
    <property type="match status" value="1"/>
</dbReference>
<evidence type="ECO:0000256" key="5">
    <source>
        <dbReference type="ARBA" id="ARBA00022884"/>
    </source>
</evidence>
<gene>
    <name evidence="10 14" type="primary">rplV</name>
    <name evidence="14" type="ORF">K668_02920</name>
</gene>
<evidence type="ECO:0000256" key="3">
    <source>
        <dbReference type="ARBA" id="ARBA00011838"/>
    </source>
</evidence>
<evidence type="ECO:0000256" key="12">
    <source>
        <dbReference type="RuleBase" id="RU004006"/>
    </source>
</evidence>
<evidence type="ECO:0000256" key="7">
    <source>
        <dbReference type="ARBA" id="ARBA00023274"/>
    </source>
</evidence>
<dbReference type="PATRIC" id="fig|1316930.3.peg.598"/>
<evidence type="ECO:0000256" key="1">
    <source>
        <dbReference type="ARBA" id="ARBA00003478"/>
    </source>
</evidence>
<name>A0A059Y474_MYCBV</name>
<protein>
    <recommendedName>
        <fullName evidence="9 10">Large ribosomal subunit protein uL22</fullName>
    </recommendedName>
</protein>
<evidence type="ECO:0000313" key="14">
    <source>
        <dbReference type="EMBL" id="AIA34160.1"/>
    </source>
</evidence>
<dbReference type="GO" id="GO:0019843">
    <property type="term" value="F:rRNA binding"/>
    <property type="evidence" value="ECO:0007669"/>
    <property type="project" value="UniProtKB-UniRule"/>
</dbReference>
<dbReference type="InterPro" id="IPR047867">
    <property type="entry name" value="Ribosomal_uL22_bac/org-type"/>
</dbReference>
<dbReference type="SUPFAM" id="SSF54843">
    <property type="entry name" value="Ribosomal protein L22"/>
    <property type="match status" value="1"/>
</dbReference>
<dbReference type="Pfam" id="PF00237">
    <property type="entry name" value="Ribosomal_L22"/>
    <property type="match status" value="1"/>
</dbReference>
<dbReference type="CDD" id="cd00336">
    <property type="entry name" value="Ribosomal_L22"/>
    <property type="match status" value="1"/>
</dbReference>
<keyword evidence="6 10" id="KW-0689">Ribosomal protein</keyword>
<comment type="function">
    <text evidence="8">This protein binds specifically to 23S rRNA; its binding is stimulated by other ribosomal proteins, e.g. L4, L17, and L20. It is important during the early stages of 50S assembly. It makes multiple contacts with different domains of the 23S rRNA in the assembled 50S subunit and ribosome.</text>
</comment>
<dbReference type="PANTHER" id="PTHR13501">
    <property type="entry name" value="CHLOROPLAST 50S RIBOSOMAL PROTEIN L22-RELATED"/>
    <property type="match status" value="1"/>
</dbReference>
<evidence type="ECO:0000256" key="8">
    <source>
        <dbReference type="ARBA" id="ARBA00025084"/>
    </source>
</evidence>
<evidence type="ECO:0000313" key="15">
    <source>
        <dbReference type="Proteomes" id="UP000027182"/>
    </source>
</evidence>
<comment type="subunit">
    <text evidence="3 10 12">Part of the 50S ribosomal subunit.</text>
</comment>
<comment type="function">
    <text evidence="1 10">The globular domain of the protein is located near the polypeptide exit tunnel on the outside of the subunit, while an extended beta-hairpin is found that lines the wall of the exit tunnel in the center of the 70S ribosome.</text>
</comment>
<comment type="similarity">
    <text evidence="2 10 11">Belongs to the universal ribosomal protein uL22 family.</text>
</comment>
<accession>A0A059Y474</accession>
<comment type="function">
    <text evidence="10 13">This protein binds specifically to 23S rRNA; its binding is stimulated by other ribosomal proteins, e.g., L4, L17, and L20. It is important during the early stages of 50S assembly. It makes multiple contacts with different domains of the 23S rRNA in the assembled 50S subunit and ribosome.</text>
</comment>
<dbReference type="InterPro" id="IPR001063">
    <property type="entry name" value="Ribosomal_uL22"/>
</dbReference>
<proteinExistence type="inferred from homology"/>
<sequence>MSTQQAKAVVKIQRISPRKARLVADLFRGKDVKVALGILNNTNKKASQLFIKLLNSAIANATNNHGMDASKLFVKEVLVNEGPTLKRYQPRSHGRAYSIFKRTSNLSIALEERA</sequence>
<dbReference type="KEGG" id="mbq:K668_02920"/>
<evidence type="ECO:0000256" key="10">
    <source>
        <dbReference type="HAMAP-Rule" id="MF_01331"/>
    </source>
</evidence>
<dbReference type="PROSITE" id="PS00464">
    <property type="entry name" value="RIBOSOMAL_L22"/>
    <property type="match status" value="1"/>
</dbReference>
<dbReference type="GO" id="GO:0006412">
    <property type="term" value="P:translation"/>
    <property type="evidence" value="ECO:0007669"/>
    <property type="project" value="UniProtKB-UniRule"/>
</dbReference>
<organism evidence="14 15">
    <name type="scientific">Mycoplasmopsis bovis CQ-W70</name>
    <dbReference type="NCBI Taxonomy" id="1316930"/>
    <lineage>
        <taxon>Bacteria</taxon>
        <taxon>Bacillati</taxon>
        <taxon>Mycoplasmatota</taxon>
        <taxon>Mycoplasmoidales</taxon>
        <taxon>Metamycoplasmataceae</taxon>
        <taxon>Mycoplasmopsis</taxon>
    </lineage>
</organism>
<dbReference type="RefSeq" id="WP_013954929.1">
    <property type="nucleotide sequence ID" value="NZ_CP005933.1"/>
</dbReference>
<evidence type="ECO:0000256" key="6">
    <source>
        <dbReference type="ARBA" id="ARBA00022980"/>
    </source>
</evidence>
<dbReference type="NCBIfam" id="TIGR01044">
    <property type="entry name" value="rplV_bact"/>
    <property type="match status" value="1"/>
</dbReference>
<dbReference type="HOGENOM" id="CLU_083987_3_1_14"/>
<evidence type="ECO:0000256" key="4">
    <source>
        <dbReference type="ARBA" id="ARBA00022730"/>
    </source>
</evidence>
<dbReference type="GO" id="GO:0022625">
    <property type="term" value="C:cytosolic large ribosomal subunit"/>
    <property type="evidence" value="ECO:0007669"/>
    <property type="project" value="TreeGrafter"/>
</dbReference>
<dbReference type="InterPro" id="IPR018260">
    <property type="entry name" value="Ribosomal_uL22_CS"/>
</dbReference>
<dbReference type="GO" id="GO:0003735">
    <property type="term" value="F:structural constituent of ribosome"/>
    <property type="evidence" value="ECO:0007669"/>
    <property type="project" value="InterPro"/>
</dbReference>
<dbReference type="PANTHER" id="PTHR13501:SF8">
    <property type="entry name" value="LARGE RIBOSOMAL SUBUNIT PROTEIN UL22M"/>
    <property type="match status" value="1"/>
</dbReference>
<keyword evidence="5 10" id="KW-0694">RNA-binding</keyword>
<evidence type="ECO:0000256" key="13">
    <source>
        <dbReference type="RuleBase" id="RU004008"/>
    </source>
</evidence>
<keyword evidence="4 10" id="KW-0699">rRNA-binding</keyword>
<dbReference type="InterPro" id="IPR036394">
    <property type="entry name" value="Ribosomal_uL22_sf"/>
</dbReference>
<evidence type="ECO:0000256" key="11">
    <source>
        <dbReference type="RuleBase" id="RU004005"/>
    </source>
</evidence>
<dbReference type="AlphaFoldDB" id="A0A059Y474"/>
<reference evidence="14 15" key="1">
    <citation type="submission" date="2013-04" db="EMBL/GenBank/DDBJ databases">
        <authorList>
            <person name="Lin L."/>
            <person name="Zeng Z."/>
            <person name="Xie J."/>
            <person name="Luo L."/>
            <person name="Yang Z."/>
            <person name="Liang W."/>
            <person name="Lin H."/>
            <person name="Dong C."/>
            <person name="Sun Y."/>
        </authorList>
    </citation>
    <scope>NUCLEOTIDE SEQUENCE [LARGE SCALE GENOMIC DNA]</scope>
    <source>
        <strain evidence="14 15">CQ-W70</strain>
    </source>
</reference>
<dbReference type="Proteomes" id="UP000027182">
    <property type="component" value="Chromosome"/>
</dbReference>
<dbReference type="EMBL" id="CP005933">
    <property type="protein sequence ID" value="AIA34160.1"/>
    <property type="molecule type" value="Genomic_DNA"/>
</dbReference>
<keyword evidence="7 10" id="KW-0687">Ribonucleoprotein</keyword>
<dbReference type="HAMAP" id="MF_01331_B">
    <property type="entry name" value="Ribosomal_uL22_B"/>
    <property type="match status" value="1"/>
</dbReference>
<dbReference type="InterPro" id="IPR005727">
    <property type="entry name" value="Ribosomal_uL22_bac/chlpt-type"/>
</dbReference>
<evidence type="ECO:0000256" key="2">
    <source>
        <dbReference type="ARBA" id="ARBA00009451"/>
    </source>
</evidence>